<dbReference type="CDD" id="cd04301">
    <property type="entry name" value="NAT_SF"/>
    <property type="match status" value="1"/>
</dbReference>
<evidence type="ECO:0000313" key="3">
    <source>
        <dbReference type="Proteomes" id="UP001595075"/>
    </source>
</evidence>
<evidence type="ECO:0000259" key="1">
    <source>
        <dbReference type="PROSITE" id="PS51186"/>
    </source>
</evidence>
<dbReference type="Pfam" id="PF00583">
    <property type="entry name" value="Acetyltransf_1"/>
    <property type="match status" value="1"/>
</dbReference>
<dbReference type="InterPro" id="IPR016181">
    <property type="entry name" value="Acyl_CoA_acyltransferase"/>
</dbReference>
<dbReference type="Proteomes" id="UP001595075">
    <property type="component" value="Unassembled WGS sequence"/>
</dbReference>
<sequence length="170" mass="19063">MAQEVMHQVWKKDGYFISMDPSLVPIPEVTAAFASPEMYWCKPLPAEVMLQTLHNSLCFGVYKLPNTDISSPIFVGLARLVTDEVTFAYLTDVYVDPKYQGEGLGTWLVSCVQEVIEAMPYLRRTILLTGGWKRSVPFYKKILGMEVMETKAAEGLAIMEAKGPGHPHFT</sequence>
<dbReference type="InterPro" id="IPR053144">
    <property type="entry name" value="Acetyltransferase_Butenolide"/>
</dbReference>
<protein>
    <recommendedName>
        <fullName evidence="1">N-acetyltransferase domain-containing protein</fullName>
    </recommendedName>
</protein>
<name>A0ABR4CSC8_9HELO</name>
<reference evidence="2 3" key="1">
    <citation type="journal article" date="2024" name="Commun. Biol.">
        <title>Comparative genomic analysis of thermophilic fungi reveals convergent evolutionary adaptations and gene losses.</title>
        <authorList>
            <person name="Steindorff A.S."/>
            <person name="Aguilar-Pontes M.V."/>
            <person name="Robinson A.J."/>
            <person name="Andreopoulos B."/>
            <person name="LaButti K."/>
            <person name="Kuo A."/>
            <person name="Mondo S."/>
            <person name="Riley R."/>
            <person name="Otillar R."/>
            <person name="Haridas S."/>
            <person name="Lipzen A."/>
            <person name="Grimwood J."/>
            <person name="Schmutz J."/>
            <person name="Clum A."/>
            <person name="Reid I.D."/>
            <person name="Moisan M.C."/>
            <person name="Butler G."/>
            <person name="Nguyen T.T.M."/>
            <person name="Dewar K."/>
            <person name="Conant G."/>
            <person name="Drula E."/>
            <person name="Henrissat B."/>
            <person name="Hansel C."/>
            <person name="Singer S."/>
            <person name="Hutchinson M.I."/>
            <person name="de Vries R.P."/>
            <person name="Natvig D.O."/>
            <person name="Powell A.J."/>
            <person name="Tsang A."/>
            <person name="Grigoriev I.V."/>
        </authorList>
    </citation>
    <scope>NUCLEOTIDE SEQUENCE [LARGE SCALE GENOMIC DNA]</scope>
    <source>
        <strain evidence="2 3">CBS 494.80</strain>
    </source>
</reference>
<organism evidence="2 3">
    <name type="scientific">Oculimacula yallundae</name>
    <dbReference type="NCBI Taxonomy" id="86028"/>
    <lineage>
        <taxon>Eukaryota</taxon>
        <taxon>Fungi</taxon>
        <taxon>Dikarya</taxon>
        <taxon>Ascomycota</taxon>
        <taxon>Pezizomycotina</taxon>
        <taxon>Leotiomycetes</taxon>
        <taxon>Helotiales</taxon>
        <taxon>Ploettnerulaceae</taxon>
        <taxon>Oculimacula</taxon>
    </lineage>
</organism>
<dbReference type="InterPro" id="IPR000182">
    <property type="entry name" value="GNAT_dom"/>
</dbReference>
<feature type="domain" description="N-acetyltransferase" evidence="1">
    <location>
        <begin position="24"/>
        <end position="164"/>
    </location>
</feature>
<gene>
    <name evidence="2" type="ORF">VTL71DRAFT_12237</name>
</gene>
<dbReference type="PROSITE" id="PS51186">
    <property type="entry name" value="GNAT"/>
    <property type="match status" value="1"/>
</dbReference>
<accession>A0ABR4CSC8</accession>
<proteinExistence type="predicted"/>
<dbReference type="EMBL" id="JAZHXI010000004">
    <property type="protein sequence ID" value="KAL2072894.1"/>
    <property type="molecule type" value="Genomic_DNA"/>
</dbReference>
<dbReference type="Gene3D" id="3.40.630.30">
    <property type="match status" value="1"/>
</dbReference>
<dbReference type="SUPFAM" id="SSF55729">
    <property type="entry name" value="Acyl-CoA N-acyltransferases (Nat)"/>
    <property type="match status" value="1"/>
</dbReference>
<dbReference type="PANTHER" id="PTHR43233">
    <property type="entry name" value="FAMILY N-ACETYLTRANSFERASE, PUTATIVE (AFU_ORTHOLOGUE AFUA_6G03350)-RELATED"/>
    <property type="match status" value="1"/>
</dbReference>
<dbReference type="PANTHER" id="PTHR43233:SF1">
    <property type="entry name" value="FAMILY N-ACETYLTRANSFERASE, PUTATIVE (AFU_ORTHOLOGUE AFUA_6G03350)-RELATED"/>
    <property type="match status" value="1"/>
</dbReference>
<keyword evidence="3" id="KW-1185">Reference proteome</keyword>
<evidence type="ECO:0000313" key="2">
    <source>
        <dbReference type="EMBL" id="KAL2072894.1"/>
    </source>
</evidence>
<comment type="caution">
    <text evidence="2">The sequence shown here is derived from an EMBL/GenBank/DDBJ whole genome shotgun (WGS) entry which is preliminary data.</text>
</comment>